<dbReference type="Proteomes" id="UP001241056">
    <property type="component" value="Unassembled WGS sequence"/>
</dbReference>
<dbReference type="PANTHER" id="PTHR30483:SF6">
    <property type="entry name" value="PERIPLASMIC BINDING PROTEIN OF ABC TRANSPORTER FOR NATURAL AMINO ACIDS"/>
    <property type="match status" value="1"/>
</dbReference>
<keyword evidence="5" id="KW-1185">Reference proteome</keyword>
<evidence type="ECO:0000256" key="1">
    <source>
        <dbReference type="ARBA" id="ARBA00010062"/>
    </source>
</evidence>
<dbReference type="InterPro" id="IPR051010">
    <property type="entry name" value="BCAA_transport"/>
</dbReference>
<keyword evidence="2" id="KW-0732">Signal</keyword>
<evidence type="ECO:0000313" key="5">
    <source>
        <dbReference type="Proteomes" id="UP001241056"/>
    </source>
</evidence>
<dbReference type="Pfam" id="PF13458">
    <property type="entry name" value="Peripla_BP_6"/>
    <property type="match status" value="1"/>
</dbReference>
<proteinExistence type="inferred from homology"/>
<protein>
    <submittedName>
        <fullName evidence="4">ABC transporter substrate-binding protein</fullName>
    </submittedName>
</protein>
<comment type="similarity">
    <text evidence="1">Belongs to the leucine-binding protein family.</text>
</comment>
<gene>
    <name evidence="4" type="ORF">QEZ41_03010</name>
</gene>
<comment type="caution">
    <text evidence="4">The sequence shown here is derived from an EMBL/GenBank/DDBJ whole genome shotgun (WGS) entry which is preliminary data.</text>
</comment>
<dbReference type="InterPro" id="IPR028082">
    <property type="entry name" value="Peripla_BP_I"/>
</dbReference>
<evidence type="ECO:0000259" key="3">
    <source>
        <dbReference type="Pfam" id="PF13458"/>
    </source>
</evidence>
<dbReference type="SUPFAM" id="SSF53822">
    <property type="entry name" value="Periplasmic binding protein-like I"/>
    <property type="match status" value="1"/>
</dbReference>
<dbReference type="PANTHER" id="PTHR30483">
    <property type="entry name" value="LEUCINE-SPECIFIC-BINDING PROTEIN"/>
    <property type="match status" value="1"/>
</dbReference>
<evidence type="ECO:0000313" key="4">
    <source>
        <dbReference type="EMBL" id="MDM7857252.1"/>
    </source>
</evidence>
<name>A0ABT7SNW2_9GAMM</name>
<dbReference type="Gene3D" id="3.40.50.2300">
    <property type="match status" value="2"/>
</dbReference>
<dbReference type="InterPro" id="IPR028081">
    <property type="entry name" value="Leu-bd"/>
</dbReference>
<reference evidence="4 5" key="1">
    <citation type="submission" date="2023-06" db="EMBL/GenBank/DDBJ databases">
        <title>Thiopseudomonas sp. CY1220 draft genome sequence.</title>
        <authorList>
            <person name="Zhao G."/>
            <person name="An M."/>
        </authorList>
    </citation>
    <scope>NUCLEOTIDE SEQUENCE [LARGE SCALE GENOMIC DNA]</scope>
    <source>
        <strain evidence="4 5">CY1220</strain>
    </source>
</reference>
<dbReference type="EMBL" id="JAUCDY010000002">
    <property type="protein sequence ID" value="MDM7857252.1"/>
    <property type="molecule type" value="Genomic_DNA"/>
</dbReference>
<organism evidence="4 5">
    <name type="scientific">Thiopseudomonas acetoxidans</name>
    <dbReference type="NCBI Taxonomy" id="3041622"/>
    <lineage>
        <taxon>Bacteria</taxon>
        <taxon>Pseudomonadati</taxon>
        <taxon>Pseudomonadota</taxon>
        <taxon>Gammaproteobacteria</taxon>
        <taxon>Pseudomonadales</taxon>
        <taxon>Pseudomonadaceae</taxon>
        <taxon>Thiopseudomonas</taxon>
    </lineage>
</organism>
<sequence>MILALALWLGISITAIAEEPIIIGLNFPRTGHYKEEGLAQMRGALLAIDEINAKGGLLGRPIKLITRDTASRPEKAARNVDSMIGEGAVMLFGSVSSAVAVAAAERARQNKTIYFSTIGYANDVTTEKGHRYIFRESTSATMSARALGEYLTLNFPNKKYFYITADYSWGHSSEESLRKNTNTQDTNTHPGVLVPFPSAKQSDYSSALKKAEESNAEVIVLALYGHDLVRAMRTADTMGLNRKTQIVAPNLTQTVIEQTGPSLMVGVLGTEHWFWRVPEIEKSGTGLMFTKNFSDRYGLYPASAAASAYTVIYQWADAVSRSKSLDSANVIKALENHEYQLLKDKAQWRGFDHQNVQTVYVVRVNGRETVVRHPSRQDYLEVVHSLSGDKAAISHDEWKELRKAAKQPDTLR</sequence>
<accession>A0ABT7SNW2</accession>
<evidence type="ECO:0000256" key="2">
    <source>
        <dbReference type="ARBA" id="ARBA00022729"/>
    </source>
</evidence>
<feature type="domain" description="Leucine-binding protein" evidence="3">
    <location>
        <begin position="20"/>
        <end position="366"/>
    </location>
</feature>